<evidence type="ECO:0000256" key="2">
    <source>
        <dbReference type="SAM" id="MobiDB-lite"/>
    </source>
</evidence>
<dbReference type="GO" id="GO:0003723">
    <property type="term" value="F:RNA binding"/>
    <property type="evidence" value="ECO:0007669"/>
    <property type="project" value="UniProtKB-UniRule"/>
</dbReference>
<name>A0A8T2XGU4_POPDE</name>
<organism evidence="4 5">
    <name type="scientific">Populus deltoides</name>
    <name type="common">Eastern poplar</name>
    <name type="synonym">Eastern cottonwood</name>
    <dbReference type="NCBI Taxonomy" id="3696"/>
    <lineage>
        <taxon>Eukaryota</taxon>
        <taxon>Viridiplantae</taxon>
        <taxon>Streptophyta</taxon>
        <taxon>Embryophyta</taxon>
        <taxon>Tracheophyta</taxon>
        <taxon>Spermatophyta</taxon>
        <taxon>Magnoliopsida</taxon>
        <taxon>eudicotyledons</taxon>
        <taxon>Gunneridae</taxon>
        <taxon>Pentapetalae</taxon>
        <taxon>rosids</taxon>
        <taxon>fabids</taxon>
        <taxon>Malpighiales</taxon>
        <taxon>Salicaceae</taxon>
        <taxon>Saliceae</taxon>
        <taxon>Populus</taxon>
    </lineage>
</organism>
<accession>A0A8T2XGU4</accession>
<proteinExistence type="predicted"/>
<dbReference type="Proteomes" id="UP000807159">
    <property type="component" value="Chromosome 12"/>
</dbReference>
<dbReference type="InterPro" id="IPR012677">
    <property type="entry name" value="Nucleotide-bd_a/b_plait_sf"/>
</dbReference>
<keyword evidence="1" id="KW-0694">RNA-binding</keyword>
<dbReference type="InterPro" id="IPR000504">
    <property type="entry name" value="RRM_dom"/>
</dbReference>
<dbReference type="InterPro" id="IPR035979">
    <property type="entry name" value="RBD_domain_sf"/>
</dbReference>
<evidence type="ECO:0000313" key="4">
    <source>
        <dbReference type="EMBL" id="KAH8492348.1"/>
    </source>
</evidence>
<feature type="domain" description="RRM" evidence="3">
    <location>
        <begin position="61"/>
        <end position="135"/>
    </location>
</feature>
<evidence type="ECO:0000256" key="1">
    <source>
        <dbReference type="PROSITE-ProRule" id="PRU00176"/>
    </source>
</evidence>
<dbReference type="EMBL" id="JACEGQ020000012">
    <property type="protein sequence ID" value="KAH8492348.1"/>
    <property type="molecule type" value="Genomic_DNA"/>
</dbReference>
<dbReference type="Pfam" id="PF00076">
    <property type="entry name" value="RRM_1"/>
    <property type="match status" value="1"/>
</dbReference>
<sequence>MIKEDSKATPNLISEVLDVKQKLHKIELEMSKLQSKQVEMEKDGKSNLLSHSDGKIHAEEDTKMRTVFVTNCGVVENVVILTDKTTGQRKGSAYVAFASKDSAEKAVSRKAESTSAMAQLAGKPSRALSSRINKKAIVKMPYSSSSHLQWRRDSSTSESSASANEDFTMWLPLSPLANAFACLRVCMDIYLGSMDALKNTPCLYGYPLAETSCEVENSSNLL</sequence>
<gene>
    <name evidence="4" type="ORF">H0E87_021783</name>
</gene>
<dbReference type="AlphaFoldDB" id="A0A8T2XGU4"/>
<comment type="caution">
    <text evidence="4">The sequence shown here is derived from an EMBL/GenBank/DDBJ whole genome shotgun (WGS) entry which is preliminary data.</text>
</comment>
<dbReference type="PROSITE" id="PS50102">
    <property type="entry name" value="RRM"/>
    <property type="match status" value="1"/>
</dbReference>
<evidence type="ECO:0000259" key="3">
    <source>
        <dbReference type="PROSITE" id="PS50102"/>
    </source>
</evidence>
<dbReference type="SUPFAM" id="SSF54928">
    <property type="entry name" value="RNA-binding domain, RBD"/>
    <property type="match status" value="1"/>
</dbReference>
<feature type="region of interest" description="Disordered" evidence="2">
    <location>
        <begin position="37"/>
        <end position="56"/>
    </location>
</feature>
<keyword evidence="5" id="KW-1185">Reference proteome</keyword>
<protein>
    <recommendedName>
        <fullName evidence="3">RRM domain-containing protein</fullName>
    </recommendedName>
</protein>
<reference evidence="4" key="1">
    <citation type="journal article" date="2021" name="J. Hered.">
        <title>Genome Assembly of Salicaceae Populus deltoides (Eastern Cottonwood) I-69 Based on Nanopore Sequencing and Hi-C Technologies.</title>
        <authorList>
            <person name="Bai S."/>
            <person name="Wu H."/>
            <person name="Zhang J."/>
            <person name="Pan Z."/>
            <person name="Zhao W."/>
            <person name="Li Z."/>
            <person name="Tong C."/>
        </authorList>
    </citation>
    <scope>NUCLEOTIDE SEQUENCE</scope>
    <source>
        <tissue evidence="4">Leaf</tissue>
    </source>
</reference>
<evidence type="ECO:0000313" key="5">
    <source>
        <dbReference type="Proteomes" id="UP000807159"/>
    </source>
</evidence>
<dbReference type="Gene3D" id="3.30.70.330">
    <property type="match status" value="1"/>
</dbReference>